<dbReference type="HOGENOM" id="CLU_035832_0_0_1"/>
<feature type="region of interest" description="Disordered" evidence="2">
    <location>
        <begin position="375"/>
        <end position="414"/>
    </location>
</feature>
<feature type="region of interest" description="Disordered" evidence="2">
    <location>
        <begin position="248"/>
        <end position="276"/>
    </location>
</feature>
<keyword evidence="1" id="KW-0175">Coiled coil</keyword>
<protein>
    <submittedName>
        <fullName evidence="3">Uncharacterized protein</fullName>
    </submittedName>
</protein>
<evidence type="ECO:0000256" key="1">
    <source>
        <dbReference type="SAM" id="Coils"/>
    </source>
</evidence>
<accession>F8NTY3</accession>
<evidence type="ECO:0000313" key="3">
    <source>
        <dbReference type="EMBL" id="EGO25110.1"/>
    </source>
</evidence>
<dbReference type="AlphaFoldDB" id="F8NTY3"/>
<feature type="compositionally biased region" description="Polar residues" evidence="2">
    <location>
        <begin position="335"/>
        <end position="349"/>
    </location>
</feature>
<dbReference type="GeneID" id="18813319"/>
<dbReference type="Proteomes" id="UP000008064">
    <property type="component" value="Unassembled WGS sequence"/>
</dbReference>
<dbReference type="OrthoDB" id="3262547at2759"/>
<dbReference type="RefSeq" id="XP_007317232.1">
    <property type="nucleotide sequence ID" value="XM_007317170.1"/>
</dbReference>
<organism>
    <name type="scientific">Serpula lacrymans var. lacrymans (strain S7.9)</name>
    <name type="common">Dry rot fungus</name>
    <dbReference type="NCBI Taxonomy" id="578457"/>
    <lineage>
        <taxon>Eukaryota</taxon>
        <taxon>Fungi</taxon>
        <taxon>Dikarya</taxon>
        <taxon>Basidiomycota</taxon>
        <taxon>Agaricomycotina</taxon>
        <taxon>Agaricomycetes</taxon>
        <taxon>Agaricomycetidae</taxon>
        <taxon>Boletales</taxon>
        <taxon>Coniophorineae</taxon>
        <taxon>Serpulaceae</taxon>
        <taxon>Serpula</taxon>
    </lineage>
</organism>
<feature type="region of interest" description="Disordered" evidence="2">
    <location>
        <begin position="467"/>
        <end position="489"/>
    </location>
</feature>
<feature type="coiled-coil region" evidence="1">
    <location>
        <begin position="151"/>
        <end position="218"/>
    </location>
</feature>
<sequence length="568" mass="61764">MPSLLDQIDHLTSTAKAIRSSASSISPGQGPFTTAVLSTPLGNLIRDIDASELGLFTLVPPPGHPISDANTKSNPKANTKGKLARVEFPGATPLKRPPRRVAENVPTPARLRKGTHERETGKDKVVADYDPEVYAQAALKYLDRYQSIRPMPRARAEVTSLLEQLAETRERIQTLTDTLQKIANAGLPPAHPPLSQSAAEEEKRALELQDRLTELRKRKAALMRPTQVSRISPVSHSPPKLSLQTQKLGNSLARSQSQDHDQESTFWTTPGPGPSARTLRFTENLLHEPEPETHLDFGDVSNVSFSSPVQGDILSSIIFVKDQDKSIERMEDQENSTSNDQVDQESMMQESDAEEIMDDEQTVVLPKVPLSTTTLEDVPRYVSQNKPMEDSTAPGPSSKDPPPESAKKKAKMRINSETERIVAKIWSTVAEIIMPGHPFDIGPNATVNKPPRAKETLAYLQTLTTLTPTSNLDSPSTSSLSSHSLSSQTDGTQTTVQQILIAHLLLALLSAPPGYSMSLGRLKEVVAERSSTGSGAGAGATRALYGCVAKKLIKIQRGSGEQVVKFDV</sequence>
<gene>
    <name evidence="3" type="ORF">SERLADRAFT_414831</name>
</gene>
<dbReference type="KEGG" id="sla:SERLADRAFT_414831"/>
<evidence type="ECO:0000256" key="2">
    <source>
        <dbReference type="SAM" id="MobiDB-lite"/>
    </source>
</evidence>
<dbReference type="EMBL" id="GL945433">
    <property type="protein sequence ID" value="EGO25110.1"/>
    <property type="molecule type" value="Genomic_DNA"/>
</dbReference>
<feature type="region of interest" description="Disordered" evidence="2">
    <location>
        <begin position="328"/>
        <end position="357"/>
    </location>
</feature>
<proteinExistence type="predicted"/>
<feature type="region of interest" description="Disordered" evidence="2">
    <location>
        <begin position="223"/>
        <end position="242"/>
    </location>
</feature>
<feature type="compositionally biased region" description="Polar residues" evidence="2">
    <location>
        <begin position="226"/>
        <end position="235"/>
    </location>
</feature>
<name>F8NTY3_SERL9</name>
<reference evidence="3" key="1">
    <citation type="submission" date="2011-04" db="EMBL/GenBank/DDBJ databases">
        <title>Evolution of plant cell wall degrading machinery underlies the functional diversity of forest fungi.</title>
        <authorList>
            <consortium name="US DOE Joint Genome Institute (JGI-PGF)"/>
            <person name="Eastwood D.C."/>
            <person name="Floudas D."/>
            <person name="Binder M."/>
            <person name="Majcherczyk A."/>
            <person name="Schneider P."/>
            <person name="Aerts A."/>
            <person name="Asiegbu F.O."/>
            <person name="Baker S.E."/>
            <person name="Barry K."/>
            <person name="Bendiksby M."/>
            <person name="Blumentritt M."/>
            <person name="Coutinho P.M."/>
            <person name="Cullen D."/>
            <person name="Cullen D."/>
            <person name="Gathman A."/>
            <person name="Goodell B."/>
            <person name="Henrissat B."/>
            <person name="Ihrmark K."/>
            <person name="Kauserud H."/>
            <person name="Kohler A."/>
            <person name="LaButti K."/>
            <person name="Lapidus A."/>
            <person name="Lavin J.L."/>
            <person name="Lee Y.-H."/>
            <person name="Lindquist E."/>
            <person name="Lilly W."/>
            <person name="Lucas S."/>
            <person name="Morin E."/>
            <person name="Murat C."/>
            <person name="Oguiza J.A."/>
            <person name="Park J."/>
            <person name="Pisabarro A.G."/>
            <person name="Riley R."/>
            <person name="Rosling A."/>
            <person name="Salamov A."/>
            <person name="Schmidt O."/>
            <person name="Schmutz J."/>
            <person name="Skrede I."/>
            <person name="Stenlid J."/>
            <person name="Wiebenga A."/>
            <person name="Xie X."/>
            <person name="Kues U."/>
            <person name="Hibbett D.S."/>
            <person name="Hoffmeister D."/>
            <person name="Hogberg N."/>
            <person name="Martin F."/>
            <person name="Grigoriev I.V."/>
            <person name="Watkinson S.C."/>
        </authorList>
    </citation>
    <scope>NUCLEOTIDE SEQUENCE</scope>
    <source>
        <strain evidence="3">S7.9</strain>
    </source>
</reference>